<dbReference type="EMBL" id="RSCD01000009">
    <property type="protein sequence ID" value="RSH90744.1"/>
    <property type="molecule type" value="Genomic_DNA"/>
</dbReference>
<comment type="caution">
    <text evidence="1">The sequence shown here is derived from an EMBL/GenBank/DDBJ whole genome shotgun (WGS) entry which is preliminary data.</text>
</comment>
<organism evidence="1 2">
    <name type="scientific">Saitozyma podzolica</name>
    <dbReference type="NCBI Taxonomy" id="1890683"/>
    <lineage>
        <taxon>Eukaryota</taxon>
        <taxon>Fungi</taxon>
        <taxon>Dikarya</taxon>
        <taxon>Basidiomycota</taxon>
        <taxon>Agaricomycotina</taxon>
        <taxon>Tremellomycetes</taxon>
        <taxon>Tremellales</taxon>
        <taxon>Trimorphomycetaceae</taxon>
        <taxon>Saitozyma</taxon>
    </lineage>
</organism>
<reference evidence="1 2" key="1">
    <citation type="submission" date="2018-11" db="EMBL/GenBank/DDBJ databases">
        <title>Genome sequence of Saitozyma podzolica DSM 27192.</title>
        <authorList>
            <person name="Aliyu H."/>
            <person name="Gorte O."/>
            <person name="Ochsenreither K."/>
        </authorList>
    </citation>
    <scope>NUCLEOTIDE SEQUENCE [LARGE SCALE GENOMIC DNA]</scope>
    <source>
        <strain evidence="1 2">DSM 27192</strain>
    </source>
</reference>
<evidence type="ECO:0000313" key="1">
    <source>
        <dbReference type="EMBL" id="RSH90744.1"/>
    </source>
</evidence>
<dbReference type="OrthoDB" id="10337792at2759"/>
<keyword evidence="2" id="KW-1185">Reference proteome</keyword>
<gene>
    <name evidence="1" type="ORF">EHS25_009919</name>
</gene>
<name>A0A427YI35_9TREE</name>
<protein>
    <submittedName>
        <fullName evidence="1">Uncharacterized protein</fullName>
    </submittedName>
</protein>
<dbReference type="AlphaFoldDB" id="A0A427YI35"/>
<proteinExistence type="predicted"/>
<sequence>MSAQSSLPTGPTDWSKFREDHPSIRGMKLIVGTGIPGSGCFTDETKLYDFKCLVTTSKNNRTVDWLPPAGFSWNGYSVGRDADGGARKIIDELQLESQPVGELCLTAALRAVQTAESDASTKRPDNIEFYKRTLPIATQCIDHTNQQTGITTRESLDLSVRSSNLRFIAKALVDASLHRLQPKVEDLGQKTGLSFTCTGIQTHPASFALWPNHGKDTVDREVFEQTQRLLPRIILQKPEGMEDELPDQATLLDDEQSELSGTSV</sequence>
<accession>A0A427YI35</accession>
<evidence type="ECO:0000313" key="2">
    <source>
        <dbReference type="Proteomes" id="UP000279259"/>
    </source>
</evidence>
<dbReference type="Proteomes" id="UP000279259">
    <property type="component" value="Unassembled WGS sequence"/>
</dbReference>